<keyword evidence="2 5" id="KW-0808">Transferase</keyword>
<evidence type="ECO:0000256" key="1">
    <source>
        <dbReference type="ARBA" id="ARBA00001210"/>
    </source>
</evidence>
<gene>
    <name evidence="5" type="primary">mdcB</name>
    <name evidence="7" type="ORF">ACFOSU_12260</name>
</gene>
<comment type="caution">
    <text evidence="7">The sequence shown here is derived from an EMBL/GenBank/DDBJ whole genome shotgun (WGS) entry which is preliminary data.</text>
</comment>
<dbReference type="InterPro" id="IPR017555">
    <property type="entry name" value="TriPribosyl-deP-CoA_syn"/>
</dbReference>
<comment type="function">
    <text evidence="5">Involved in the formation of 2-(5''-phosphoribosyl)-3'-dephosphocoenzyme-A, the prosthetic group of the acyl-carrier protein of the malonate decarboxylase.</text>
</comment>
<dbReference type="RefSeq" id="WP_380689994.1">
    <property type="nucleotide sequence ID" value="NZ_JBHRSS010000004.1"/>
</dbReference>
<dbReference type="NCBIfam" id="TIGR03132">
    <property type="entry name" value="malonate_mdcB"/>
    <property type="match status" value="1"/>
</dbReference>
<comment type="catalytic activity">
    <reaction evidence="1 5">
        <text>3'-dephospho-CoA + ATP = 2'-(5''-triphospho-alpha-D-ribosyl)-3'-dephospho-CoA + adenine</text>
        <dbReference type="Rhea" id="RHEA:15117"/>
        <dbReference type="ChEBI" id="CHEBI:16708"/>
        <dbReference type="ChEBI" id="CHEBI:30616"/>
        <dbReference type="ChEBI" id="CHEBI:57328"/>
        <dbReference type="ChEBI" id="CHEBI:61378"/>
        <dbReference type="EC" id="2.4.2.52"/>
    </reaction>
</comment>
<dbReference type="Gene3D" id="1.10.4200.10">
    <property type="entry name" value="Triphosphoribosyl-dephospho-CoA protein"/>
    <property type="match status" value="2"/>
</dbReference>
<dbReference type="HAMAP" id="MF_01883">
    <property type="entry name" value="MdcB"/>
    <property type="match status" value="1"/>
</dbReference>
<evidence type="ECO:0000256" key="5">
    <source>
        <dbReference type="HAMAP-Rule" id="MF_01883"/>
    </source>
</evidence>
<evidence type="ECO:0000256" key="3">
    <source>
        <dbReference type="ARBA" id="ARBA00022741"/>
    </source>
</evidence>
<keyword evidence="4 5" id="KW-0067">ATP-binding</keyword>
<evidence type="ECO:0000256" key="4">
    <source>
        <dbReference type="ARBA" id="ARBA00022840"/>
    </source>
</evidence>
<protein>
    <recommendedName>
        <fullName evidence="5">Probable 2-(5''-triphosphoribosyl)-3'-dephosphocoenzyme-A synthase</fullName>
        <shortName evidence="5">2-(5''-triphosphoribosyl)-3'-dephospho-CoA synthase</shortName>
        <ecNumber evidence="5">2.4.2.52</ecNumber>
    </recommendedName>
</protein>
<dbReference type="PANTHER" id="PTHR30201">
    <property type="entry name" value="TRIPHOSPHORIBOSYL-DEPHOSPHO-COA SYNTHASE"/>
    <property type="match status" value="1"/>
</dbReference>
<sequence>MPFDGFFRTRRQDVRARSLADMLARTATDALRAEVDLTPKPGLVDRRDNGAHRDMSHALMMASSEALTLGFHDCAVAAMRERDPERLRAELGVHGRESEARMMLATGGINTHRGSIWALGLLVAAAAAEPGRWRASDLLAWVARMAAIDDPALAPLRVSNGQRAVRQYGVAGARGEAERGFCQITNAALPVLRHSRDAGASERVARLNALLALMAVLDDTCVLSRAGRAGLHLVQQQATDILAIGGVGTRGGGCRLAALEQALIGANASPGGSADLLSATLFIDALETAARDKPGGRDRRAPTRKEIRNADVIA</sequence>
<dbReference type="GO" id="GO:0016757">
    <property type="term" value="F:glycosyltransferase activity"/>
    <property type="evidence" value="ECO:0007669"/>
    <property type="project" value="UniProtKB-KW"/>
</dbReference>
<dbReference type="NCBIfam" id="NF002315">
    <property type="entry name" value="PRK01237.1"/>
    <property type="match status" value="1"/>
</dbReference>
<dbReference type="GO" id="GO:0046917">
    <property type="term" value="F:triphosphoribosyl-dephospho-CoA synthase activity"/>
    <property type="evidence" value="ECO:0007669"/>
    <property type="project" value="UniProtKB-EC"/>
</dbReference>
<evidence type="ECO:0000313" key="8">
    <source>
        <dbReference type="Proteomes" id="UP001595462"/>
    </source>
</evidence>
<keyword evidence="8" id="KW-1185">Reference proteome</keyword>
<comment type="similarity">
    <text evidence="5">Belongs to the CitG/MdcB family.</text>
</comment>
<organism evidence="7 8">
    <name type="scientific">Salinisphaera aquimarina</name>
    <dbReference type="NCBI Taxonomy" id="2094031"/>
    <lineage>
        <taxon>Bacteria</taxon>
        <taxon>Pseudomonadati</taxon>
        <taxon>Pseudomonadota</taxon>
        <taxon>Gammaproteobacteria</taxon>
        <taxon>Salinisphaerales</taxon>
        <taxon>Salinisphaeraceae</taxon>
        <taxon>Salinisphaera</taxon>
    </lineage>
</organism>
<dbReference type="Proteomes" id="UP001595462">
    <property type="component" value="Unassembled WGS sequence"/>
</dbReference>
<keyword evidence="3 5" id="KW-0547">Nucleotide-binding</keyword>
<reference evidence="8" key="1">
    <citation type="journal article" date="2019" name="Int. J. Syst. Evol. Microbiol.">
        <title>The Global Catalogue of Microorganisms (GCM) 10K type strain sequencing project: providing services to taxonomists for standard genome sequencing and annotation.</title>
        <authorList>
            <consortium name="The Broad Institute Genomics Platform"/>
            <consortium name="The Broad Institute Genome Sequencing Center for Infectious Disease"/>
            <person name="Wu L."/>
            <person name="Ma J."/>
        </authorList>
    </citation>
    <scope>NUCLEOTIDE SEQUENCE [LARGE SCALE GENOMIC DNA]</scope>
    <source>
        <strain evidence="8">KCTC 52640</strain>
    </source>
</reference>
<feature type="region of interest" description="Disordered" evidence="6">
    <location>
        <begin position="292"/>
        <end position="314"/>
    </location>
</feature>
<evidence type="ECO:0000256" key="6">
    <source>
        <dbReference type="SAM" id="MobiDB-lite"/>
    </source>
</evidence>
<name>A0ABV7ESS7_9GAMM</name>
<dbReference type="EC" id="2.4.2.52" evidence="5"/>
<dbReference type="InterPro" id="IPR002736">
    <property type="entry name" value="CitG"/>
</dbReference>
<dbReference type="EMBL" id="JBHRSS010000004">
    <property type="protein sequence ID" value="MFC3104657.1"/>
    <property type="molecule type" value="Genomic_DNA"/>
</dbReference>
<dbReference type="Pfam" id="PF01874">
    <property type="entry name" value="CitG"/>
    <property type="match status" value="1"/>
</dbReference>
<accession>A0ABV7ESS7</accession>
<evidence type="ECO:0000256" key="2">
    <source>
        <dbReference type="ARBA" id="ARBA00022679"/>
    </source>
</evidence>
<dbReference type="PANTHER" id="PTHR30201:SF2">
    <property type="entry name" value="2-(5''-TRIPHOSPHORIBOSYL)-3'-DEPHOSPHOCOENZYME-A SYNTHASE"/>
    <property type="match status" value="1"/>
</dbReference>
<evidence type="ECO:0000313" key="7">
    <source>
        <dbReference type="EMBL" id="MFC3104657.1"/>
    </source>
</evidence>
<proteinExistence type="inferred from homology"/>
<keyword evidence="7" id="KW-0328">Glycosyltransferase</keyword>